<keyword evidence="4" id="KW-1133">Transmembrane helix</keyword>
<evidence type="ECO:0000313" key="6">
    <source>
        <dbReference type="EMBL" id="MDR6239638.1"/>
    </source>
</evidence>
<keyword evidence="3" id="KW-0175">Coiled coil</keyword>
<evidence type="ECO:0000259" key="5">
    <source>
        <dbReference type="PROSITE" id="PS50885"/>
    </source>
</evidence>
<dbReference type="EMBL" id="JAVDQD010000003">
    <property type="protein sequence ID" value="MDR6239638.1"/>
    <property type="molecule type" value="Genomic_DNA"/>
</dbReference>
<keyword evidence="4" id="KW-0812">Transmembrane</keyword>
<evidence type="ECO:0000256" key="2">
    <source>
        <dbReference type="ARBA" id="ARBA00029447"/>
    </source>
</evidence>
<dbReference type="Pfam" id="PF13185">
    <property type="entry name" value="GAF_2"/>
    <property type="match status" value="1"/>
</dbReference>
<evidence type="ECO:0000256" key="4">
    <source>
        <dbReference type="SAM" id="Phobius"/>
    </source>
</evidence>
<dbReference type="InterPro" id="IPR003018">
    <property type="entry name" value="GAF"/>
</dbReference>
<feature type="transmembrane region" description="Helical" evidence="4">
    <location>
        <begin position="281"/>
        <end position="302"/>
    </location>
</feature>
<feature type="domain" description="HAMP" evidence="5">
    <location>
        <begin position="304"/>
        <end position="359"/>
    </location>
</feature>
<gene>
    <name evidence="6" type="ORF">HNQ88_002686</name>
</gene>
<organism evidence="6 7">
    <name type="scientific">Aureibacter tunicatorum</name>
    <dbReference type="NCBI Taxonomy" id="866807"/>
    <lineage>
        <taxon>Bacteria</taxon>
        <taxon>Pseudomonadati</taxon>
        <taxon>Bacteroidota</taxon>
        <taxon>Cytophagia</taxon>
        <taxon>Cytophagales</taxon>
        <taxon>Persicobacteraceae</taxon>
        <taxon>Aureibacter</taxon>
    </lineage>
</organism>
<dbReference type="AlphaFoldDB" id="A0AAE4BTA1"/>
<evidence type="ECO:0000256" key="1">
    <source>
        <dbReference type="ARBA" id="ARBA00022500"/>
    </source>
</evidence>
<dbReference type="GO" id="GO:0004888">
    <property type="term" value="F:transmembrane signaling receptor activity"/>
    <property type="evidence" value="ECO:0007669"/>
    <property type="project" value="TreeGrafter"/>
</dbReference>
<dbReference type="SMART" id="SM00065">
    <property type="entry name" value="GAF"/>
    <property type="match status" value="1"/>
</dbReference>
<dbReference type="InterPro" id="IPR051310">
    <property type="entry name" value="MCP_chemotaxis"/>
</dbReference>
<proteinExistence type="inferred from homology"/>
<dbReference type="GO" id="GO:0006935">
    <property type="term" value="P:chemotaxis"/>
    <property type="evidence" value="ECO:0007669"/>
    <property type="project" value="UniProtKB-KW"/>
</dbReference>
<keyword evidence="7" id="KW-1185">Reference proteome</keyword>
<evidence type="ECO:0000256" key="3">
    <source>
        <dbReference type="SAM" id="Coils"/>
    </source>
</evidence>
<dbReference type="PROSITE" id="PS50885">
    <property type="entry name" value="HAMP"/>
    <property type="match status" value="1"/>
</dbReference>
<dbReference type="RefSeq" id="WP_309939354.1">
    <property type="nucleotide sequence ID" value="NZ_AP025305.1"/>
</dbReference>
<evidence type="ECO:0000313" key="7">
    <source>
        <dbReference type="Proteomes" id="UP001185092"/>
    </source>
</evidence>
<dbReference type="GO" id="GO:0007165">
    <property type="term" value="P:signal transduction"/>
    <property type="evidence" value="ECO:0007669"/>
    <property type="project" value="InterPro"/>
</dbReference>
<keyword evidence="4" id="KW-0472">Membrane</keyword>
<reference evidence="6" key="1">
    <citation type="submission" date="2023-07" db="EMBL/GenBank/DDBJ databases">
        <title>Genomic Encyclopedia of Type Strains, Phase IV (KMG-IV): sequencing the most valuable type-strain genomes for metagenomic binning, comparative biology and taxonomic classification.</title>
        <authorList>
            <person name="Goeker M."/>
        </authorList>
    </citation>
    <scope>NUCLEOTIDE SEQUENCE</scope>
    <source>
        <strain evidence="6">DSM 26174</strain>
    </source>
</reference>
<accession>A0AAE4BTA1</accession>
<keyword evidence="1" id="KW-0145">Chemotaxis</keyword>
<dbReference type="PANTHER" id="PTHR43531">
    <property type="entry name" value="PROTEIN ICFG"/>
    <property type="match status" value="1"/>
</dbReference>
<dbReference type="InterPro" id="IPR003660">
    <property type="entry name" value="HAMP_dom"/>
</dbReference>
<dbReference type="Proteomes" id="UP001185092">
    <property type="component" value="Unassembled WGS sequence"/>
</dbReference>
<dbReference type="InterPro" id="IPR029016">
    <property type="entry name" value="GAF-like_dom_sf"/>
</dbReference>
<protein>
    <submittedName>
        <fullName evidence="6">Methionine-R-sulfoxide reductase with GAF domain</fullName>
    </submittedName>
</protein>
<sequence>MAYFISSIKHKIRLSLLLILFFSTLGGILSYNILTKVNSYHDLENYVNETLFLLSQARKAEKDFILYEYKQSDFYKNGSTISLDKHHDYLNRIKSNLNSLETNPLCQEDLFKSNIISIKSAINSYNRAFQSLKEATYQRGFKDHGIIGKMRKYVHDLQNCPSAEEKVFAFELRRHEKDFFLRHDPVYINKLHDKAESFKSFVKSGALPHMTDEYIKRYTKVIDDYVNHFNKVVVLDQEIGLDKNKGLLKKLATSANDIDPLASELYMIINKKSSQTQESSILVLVISLVIIISFGIAISIYISSKISKPIVLLDQVTQSVLNGNEDDYKKLDSIDLQDEIGSLSKNFKAMLLKLQDQIKQINKKNESLNQNALEDQQRKWSIEGINNFSDLIKKRHENVEELANEVLIFLTRYTKSEIGGIFLLNERREYPTMELKASYAFDRKKSIQKEFEKGQSLIGRSWIEKDYIFITDMPEHYGEIKAGISHLKPASLLIVPIMENEDVLGVIEIASVNVFQEAEIQFIREIGRRMHSTVSGLLMQHTTSRLLEESKILTQELRDNQYNMHLQFEEMEKSESQLKRSIEERGQETQIALDKLKLHKQIIKHNFKELIVTNSKFEVTYAYDMLMDNLNLKKQNISNYALGKTLLSSSTEIIQTNEDIKEGETVSFENLPLLKNSFSNNEKVFVTKFIYNKEIFYSFAVLKESKKSTLIS</sequence>
<dbReference type="Gene3D" id="6.10.340.10">
    <property type="match status" value="1"/>
</dbReference>
<name>A0AAE4BTA1_9BACT</name>
<comment type="caution">
    <text evidence="6">The sequence shown here is derived from an EMBL/GenBank/DDBJ whole genome shotgun (WGS) entry which is preliminary data.</text>
</comment>
<dbReference type="Gene3D" id="3.30.450.40">
    <property type="match status" value="1"/>
</dbReference>
<feature type="coiled-coil region" evidence="3">
    <location>
        <begin position="344"/>
        <end position="378"/>
    </location>
</feature>
<dbReference type="GO" id="GO:0005886">
    <property type="term" value="C:plasma membrane"/>
    <property type="evidence" value="ECO:0007669"/>
    <property type="project" value="TreeGrafter"/>
</dbReference>
<comment type="similarity">
    <text evidence="2">Belongs to the methyl-accepting chemotaxis (MCP) protein family.</text>
</comment>
<dbReference type="SUPFAM" id="SSF55781">
    <property type="entry name" value="GAF domain-like"/>
    <property type="match status" value="1"/>
</dbReference>
<dbReference type="PANTHER" id="PTHR43531:SF11">
    <property type="entry name" value="METHYL-ACCEPTING CHEMOTAXIS PROTEIN 3"/>
    <property type="match status" value="1"/>
</dbReference>